<dbReference type="UniPathway" id="UPA00138"/>
<dbReference type="Gene3D" id="3.20.20.70">
    <property type="entry name" value="Aldolase class I"/>
    <property type="match status" value="1"/>
</dbReference>
<feature type="binding site" evidence="7">
    <location>
        <begin position="9"/>
        <end position="11"/>
    </location>
    <ligand>
        <name>substrate</name>
    </ligand>
</feature>
<dbReference type="PANTHER" id="PTHR21139">
    <property type="entry name" value="TRIOSEPHOSPHATE ISOMERASE"/>
    <property type="match status" value="1"/>
</dbReference>
<dbReference type="EMBL" id="CP015136">
    <property type="protein sequence ID" value="AMY11798.1"/>
    <property type="molecule type" value="Genomic_DNA"/>
</dbReference>
<comment type="pathway">
    <text evidence="7 8">Carbohydrate biosynthesis; gluconeogenesis.</text>
</comment>
<dbReference type="Pfam" id="PF00121">
    <property type="entry name" value="TIM"/>
    <property type="match status" value="1"/>
</dbReference>
<dbReference type="SUPFAM" id="SSF51351">
    <property type="entry name" value="Triosephosphate isomerase (TIM)"/>
    <property type="match status" value="1"/>
</dbReference>
<dbReference type="PATRIC" id="fig|1813736.3.peg.5318"/>
<dbReference type="GO" id="GO:0006094">
    <property type="term" value="P:gluconeogenesis"/>
    <property type="evidence" value="ECO:0007669"/>
    <property type="project" value="UniProtKB-UniRule"/>
</dbReference>
<evidence type="ECO:0000313" key="10">
    <source>
        <dbReference type="Proteomes" id="UP000076079"/>
    </source>
</evidence>
<dbReference type="PANTHER" id="PTHR21139:SF42">
    <property type="entry name" value="TRIOSEPHOSPHATE ISOMERASE"/>
    <property type="match status" value="1"/>
</dbReference>
<dbReference type="RefSeq" id="WP_110173313.1">
    <property type="nucleotide sequence ID" value="NZ_CP015136.1"/>
</dbReference>
<dbReference type="InterPro" id="IPR035990">
    <property type="entry name" value="TIM_sf"/>
</dbReference>
<dbReference type="NCBIfam" id="TIGR00419">
    <property type="entry name" value="tim"/>
    <property type="match status" value="1"/>
</dbReference>
<reference evidence="9 10" key="1">
    <citation type="journal article" date="2016" name="Genome Announc.">
        <title>First Complete Genome Sequence of a Subdivision 6 Acidobacterium Strain.</title>
        <authorList>
            <person name="Huang S."/>
            <person name="Vieira S."/>
            <person name="Bunk B."/>
            <person name="Riedel T."/>
            <person name="Sproer C."/>
            <person name="Overmann J."/>
        </authorList>
    </citation>
    <scope>NUCLEOTIDE SEQUENCE [LARGE SCALE GENOMIC DNA]</scope>
    <source>
        <strain evidence="10">DSM 100886 HEG_-6_39</strain>
    </source>
</reference>
<keyword evidence="3 7" id="KW-0312">Gluconeogenesis</keyword>
<dbReference type="Proteomes" id="UP000076079">
    <property type="component" value="Chromosome"/>
</dbReference>
<keyword evidence="10" id="KW-1185">Reference proteome</keyword>
<evidence type="ECO:0000313" key="9">
    <source>
        <dbReference type="EMBL" id="AMY11798.1"/>
    </source>
</evidence>
<dbReference type="AlphaFoldDB" id="A0A143PUE4"/>
<comment type="similarity">
    <text evidence="2 7 8">Belongs to the triosephosphate isomerase family.</text>
</comment>
<dbReference type="InterPro" id="IPR020861">
    <property type="entry name" value="Triosephosphate_isomerase_AS"/>
</dbReference>
<dbReference type="STRING" id="1855912.LuPra_05062"/>
<dbReference type="PROSITE" id="PS00171">
    <property type="entry name" value="TIM_1"/>
    <property type="match status" value="1"/>
</dbReference>
<dbReference type="GO" id="GO:0006096">
    <property type="term" value="P:glycolytic process"/>
    <property type="evidence" value="ECO:0007669"/>
    <property type="project" value="UniProtKB-UniRule"/>
</dbReference>
<dbReference type="GO" id="GO:0046166">
    <property type="term" value="P:glyceraldehyde-3-phosphate biosynthetic process"/>
    <property type="evidence" value="ECO:0007669"/>
    <property type="project" value="TreeGrafter"/>
</dbReference>
<dbReference type="InterPro" id="IPR013785">
    <property type="entry name" value="Aldolase_TIM"/>
</dbReference>
<dbReference type="GO" id="GO:0004807">
    <property type="term" value="F:triose-phosphate isomerase activity"/>
    <property type="evidence" value="ECO:0007669"/>
    <property type="project" value="UniProtKB-UniRule"/>
</dbReference>
<feature type="active site" description="Electrophile" evidence="7">
    <location>
        <position position="95"/>
    </location>
</feature>
<keyword evidence="4 7" id="KW-0963">Cytoplasm</keyword>
<evidence type="ECO:0000256" key="8">
    <source>
        <dbReference type="RuleBase" id="RU363013"/>
    </source>
</evidence>
<comment type="subcellular location">
    <subcellularLocation>
        <location evidence="7 8">Cytoplasm</location>
    </subcellularLocation>
</comment>
<comment type="subunit">
    <text evidence="7 8">Homodimer.</text>
</comment>
<name>A0A143PUE4_LUTPR</name>
<accession>A0A143PUE4</accession>
<comment type="function">
    <text evidence="7">Involved in the gluconeogenesis. Catalyzes stereospecifically the conversion of dihydroxyacetone phosphate (DHAP) to D-glyceraldehyde-3-phosphate (G3P).</text>
</comment>
<evidence type="ECO:0000256" key="3">
    <source>
        <dbReference type="ARBA" id="ARBA00022432"/>
    </source>
</evidence>
<feature type="active site" description="Proton acceptor" evidence="7">
    <location>
        <position position="167"/>
    </location>
</feature>
<organism evidence="9 10">
    <name type="scientific">Luteitalea pratensis</name>
    <dbReference type="NCBI Taxonomy" id="1855912"/>
    <lineage>
        <taxon>Bacteria</taxon>
        <taxon>Pseudomonadati</taxon>
        <taxon>Acidobacteriota</taxon>
        <taxon>Vicinamibacteria</taxon>
        <taxon>Vicinamibacterales</taxon>
        <taxon>Vicinamibacteraceae</taxon>
        <taxon>Luteitalea</taxon>
    </lineage>
</organism>
<keyword evidence="5 7" id="KW-0324">Glycolysis</keyword>
<evidence type="ECO:0000256" key="5">
    <source>
        <dbReference type="ARBA" id="ARBA00023152"/>
    </source>
</evidence>
<sequence length="251" mass="26531">MRTPLVAGNWKMFKGAAEAVAYAKVFRALAKDLTTVELVIAPPFTAVHGVADALRNSGIATAGQDCHWEKDGAFTGAVSAPMLKEAGAELVILGHSERRRVFGDTDADVTRKIHAAYAAGLAPIACVGETLEEREASRTFEVLDTQLKAVIDGVSGEQFAQMVIAYEPVWAIGTGRNATPEQAQEAHAHIRGRLRAWLGADAADKCQILYGGSVKPDNARAILQQPDVDGALVGGASLDPHGFFTIASAAR</sequence>
<gene>
    <name evidence="7 9" type="primary">tpiA</name>
    <name evidence="9" type="ORF">LuPra_05062</name>
</gene>
<evidence type="ECO:0000256" key="1">
    <source>
        <dbReference type="ARBA" id="ARBA00004680"/>
    </source>
</evidence>
<feature type="binding site" evidence="7">
    <location>
        <position position="213"/>
    </location>
    <ligand>
        <name>substrate</name>
    </ligand>
</feature>
<dbReference type="CDD" id="cd00311">
    <property type="entry name" value="TIM"/>
    <property type="match status" value="1"/>
</dbReference>
<dbReference type="EC" id="5.3.1.1" evidence="7 8"/>
<dbReference type="OrthoDB" id="9809429at2"/>
<dbReference type="FunFam" id="3.20.20.70:FF:000016">
    <property type="entry name" value="Triosephosphate isomerase"/>
    <property type="match status" value="1"/>
</dbReference>
<dbReference type="PROSITE" id="PS51440">
    <property type="entry name" value="TIM_2"/>
    <property type="match status" value="1"/>
</dbReference>
<reference evidence="10" key="2">
    <citation type="submission" date="2016-04" db="EMBL/GenBank/DDBJ databases">
        <title>First Complete Genome Sequence of a Subdivision 6 Acidobacterium.</title>
        <authorList>
            <person name="Huang S."/>
            <person name="Vieira S."/>
            <person name="Bunk B."/>
            <person name="Riedel T."/>
            <person name="Sproeer C."/>
            <person name="Overmann J."/>
        </authorList>
    </citation>
    <scope>NUCLEOTIDE SEQUENCE [LARGE SCALE GENOMIC DNA]</scope>
    <source>
        <strain evidence="10">DSM 100886 HEG_-6_39</strain>
    </source>
</reference>
<protein>
    <recommendedName>
        <fullName evidence="7 8">Triosephosphate isomerase</fullName>
        <shortName evidence="7">TIM</shortName>
        <shortName evidence="7">TPI</shortName>
        <ecNumber evidence="7 8">5.3.1.1</ecNumber>
    </recommendedName>
    <alternativeName>
        <fullName evidence="7">Triose-phosphate isomerase</fullName>
    </alternativeName>
</protein>
<dbReference type="GO" id="GO:0019563">
    <property type="term" value="P:glycerol catabolic process"/>
    <property type="evidence" value="ECO:0007669"/>
    <property type="project" value="TreeGrafter"/>
</dbReference>
<keyword evidence="6 7" id="KW-0413">Isomerase</keyword>
<evidence type="ECO:0000256" key="7">
    <source>
        <dbReference type="HAMAP-Rule" id="MF_00147"/>
    </source>
</evidence>
<comment type="pathway">
    <text evidence="1 7 8">Carbohydrate degradation; glycolysis; D-glyceraldehyde 3-phosphate from glycerone phosphate: step 1/1.</text>
</comment>
<evidence type="ECO:0000256" key="2">
    <source>
        <dbReference type="ARBA" id="ARBA00007422"/>
    </source>
</evidence>
<dbReference type="KEGG" id="abac:LuPra_05062"/>
<feature type="binding site" evidence="7">
    <location>
        <begin position="234"/>
        <end position="235"/>
    </location>
    <ligand>
        <name>substrate</name>
    </ligand>
</feature>
<dbReference type="InterPro" id="IPR000652">
    <property type="entry name" value="Triosephosphate_isomerase"/>
</dbReference>
<comment type="catalytic activity">
    <reaction evidence="7 8">
        <text>D-glyceraldehyde 3-phosphate = dihydroxyacetone phosphate</text>
        <dbReference type="Rhea" id="RHEA:18585"/>
        <dbReference type="ChEBI" id="CHEBI:57642"/>
        <dbReference type="ChEBI" id="CHEBI:59776"/>
        <dbReference type="EC" id="5.3.1.1"/>
    </reaction>
</comment>
<dbReference type="UniPathway" id="UPA00109">
    <property type="reaction ID" value="UER00189"/>
</dbReference>
<dbReference type="GO" id="GO:0005829">
    <property type="term" value="C:cytosol"/>
    <property type="evidence" value="ECO:0007669"/>
    <property type="project" value="TreeGrafter"/>
</dbReference>
<dbReference type="InterPro" id="IPR022896">
    <property type="entry name" value="TrioseP_Isoase_bac/euk"/>
</dbReference>
<evidence type="ECO:0000256" key="4">
    <source>
        <dbReference type="ARBA" id="ARBA00022490"/>
    </source>
</evidence>
<evidence type="ECO:0000256" key="6">
    <source>
        <dbReference type="ARBA" id="ARBA00023235"/>
    </source>
</evidence>
<proteinExistence type="inferred from homology"/>
<dbReference type="HAMAP" id="MF_00147_B">
    <property type="entry name" value="TIM_B"/>
    <property type="match status" value="1"/>
</dbReference>
<feature type="binding site" evidence="7">
    <location>
        <position position="173"/>
    </location>
    <ligand>
        <name>substrate</name>
    </ligand>
</feature>